<sequence>MPPCCVSGCDSGSFQQVRESKAANQRPKSFFRLPKDHNLAGKWKEVLTFEQDSQQRKELRVCEDHFFTEDLIISDELALKDGEIWGSGQGRRRLGENAIPISLKLTKNSSISDYDEQRFNTPDHDAVSLLFRKQWLSERNVYLILEHQFWSAEKVSTIFCQVQGLVDLESVHNNDAARRSTLHRKLGKRKIVDGSRELTHDPYVYVCVDEMDSIESSS</sequence>
<name>A0ACC2PMU1_9HYME</name>
<accession>A0ACC2PMU1</accession>
<protein>
    <submittedName>
        <fullName evidence="1">Uncharacterized protein</fullName>
    </submittedName>
</protein>
<evidence type="ECO:0000313" key="2">
    <source>
        <dbReference type="Proteomes" id="UP001239111"/>
    </source>
</evidence>
<keyword evidence="2" id="KW-1185">Reference proteome</keyword>
<organism evidence="1 2">
    <name type="scientific">Eretmocerus hayati</name>
    <dbReference type="NCBI Taxonomy" id="131215"/>
    <lineage>
        <taxon>Eukaryota</taxon>
        <taxon>Metazoa</taxon>
        <taxon>Ecdysozoa</taxon>
        <taxon>Arthropoda</taxon>
        <taxon>Hexapoda</taxon>
        <taxon>Insecta</taxon>
        <taxon>Pterygota</taxon>
        <taxon>Neoptera</taxon>
        <taxon>Endopterygota</taxon>
        <taxon>Hymenoptera</taxon>
        <taxon>Apocrita</taxon>
        <taxon>Proctotrupomorpha</taxon>
        <taxon>Chalcidoidea</taxon>
        <taxon>Aphelinidae</taxon>
        <taxon>Aphelininae</taxon>
        <taxon>Eretmocerus</taxon>
    </lineage>
</organism>
<comment type="caution">
    <text evidence="1">The sequence shown here is derived from an EMBL/GenBank/DDBJ whole genome shotgun (WGS) entry which is preliminary data.</text>
</comment>
<evidence type="ECO:0000313" key="1">
    <source>
        <dbReference type="EMBL" id="KAJ8684712.1"/>
    </source>
</evidence>
<dbReference type="Proteomes" id="UP001239111">
    <property type="component" value="Chromosome 1"/>
</dbReference>
<proteinExistence type="predicted"/>
<dbReference type="EMBL" id="CM056741">
    <property type="protein sequence ID" value="KAJ8684712.1"/>
    <property type="molecule type" value="Genomic_DNA"/>
</dbReference>
<reference evidence="1" key="1">
    <citation type="submission" date="2023-04" db="EMBL/GenBank/DDBJ databases">
        <title>A chromosome-level genome assembly of the parasitoid wasp Eretmocerus hayati.</title>
        <authorList>
            <person name="Zhong Y."/>
            <person name="Liu S."/>
            <person name="Liu Y."/>
        </authorList>
    </citation>
    <scope>NUCLEOTIDE SEQUENCE</scope>
    <source>
        <strain evidence="1">ZJU_SS_LIU_2023</strain>
    </source>
</reference>
<gene>
    <name evidence="1" type="ORF">QAD02_020505</name>
</gene>